<name>A0ABR4EXI7_9PEZI</name>
<evidence type="ECO:0000256" key="4">
    <source>
        <dbReference type="SAM" id="MobiDB-lite"/>
    </source>
</evidence>
<evidence type="ECO:0008006" key="7">
    <source>
        <dbReference type="Google" id="ProtNLM"/>
    </source>
</evidence>
<protein>
    <recommendedName>
        <fullName evidence="7">Ribosomal protein S21</fullName>
    </recommendedName>
</protein>
<comment type="similarity">
    <text evidence="1">Belongs to the bacterial ribosomal protein bS21 family.</text>
</comment>
<sequence length="270" mass="30100">MELRPIQAALLAGRSASRRATAAPSPLSYPSMHSFYRCFSSTRPSLSEAEATAPAPVPSMQEWHEQQQQQQKQPEQPQPRTWGNPSNTNSPKTSFGMASLITPRKSTPFTSPSSQTNTSGTSDDTLLMPWAAPTTTGLRRAQANRAANDASRPGIIDTLSDLNLVSPNSDDLSRVPGMLQESASDIKYRLRPSVGRTIHLNNKVDLARGLNLLNIRVRINKIAQDVSKQRFHERPGLKRKRLRSERWRARFKDGFKATCSRVQDLARQGW</sequence>
<comment type="caution">
    <text evidence="5">The sequence shown here is derived from an EMBL/GenBank/DDBJ whole genome shotgun (WGS) entry which is preliminary data.</text>
</comment>
<reference evidence="5 6" key="1">
    <citation type="submission" date="2024-03" db="EMBL/GenBank/DDBJ databases">
        <title>A high-quality draft genome sequence of Diaporthe vaccinii, a causative agent of upright dieback and viscid rot disease in cranberry plants.</title>
        <authorList>
            <person name="Sarrasin M."/>
            <person name="Lang B.F."/>
            <person name="Burger G."/>
        </authorList>
    </citation>
    <scope>NUCLEOTIDE SEQUENCE [LARGE SCALE GENOMIC DNA]</scope>
    <source>
        <strain evidence="5 6">IS7</strain>
    </source>
</reference>
<dbReference type="PANTHER" id="PTHR41237:SF1">
    <property type="entry name" value="SMALL RIBOSOMAL SUBUNIT PROTEIN BS21M"/>
    <property type="match status" value="1"/>
</dbReference>
<dbReference type="InterPro" id="IPR052837">
    <property type="entry name" value="Mitoribosomal_bS21"/>
</dbReference>
<keyword evidence="3" id="KW-0687">Ribonucleoprotein</keyword>
<dbReference type="Pfam" id="PF01165">
    <property type="entry name" value="Ribosomal_S21"/>
    <property type="match status" value="1"/>
</dbReference>
<dbReference type="EMBL" id="JBAWTH010000021">
    <property type="protein sequence ID" value="KAL2287161.1"/>
    <property type="molecule type" value="Genomic_DNA"/>
</dbReference>
<gene>
    <name evidence="5" type="ORF">FJTKL_06157</name>
</gene>
<proteinExistence type="inferred from homology"/>
<evidence type="ECO:0000256" key="3">
    <source>
        <dbReference type="ARBA" id="ARBA00023274"/>
    </source>
</evidence>
<keyword evidence="2" id="KW-0689">Ribosomal protein</keyword>
<feature type="region of interest" description="Disordered" evidence="4">
    <location>
        <begin position="47"/>
        <end position="127"/>
    </location>
</feature>
<dbReference type="EMBL" id="JBAWTH010000021">
    <property type="protein sequence ID" value="KAL2287159.1"/>
    <property type="molecule type" value="Genomic_DNA"/>
</dbReference>
<feature type="compositionally biased region" description="Polar residues" evidence="4">
    <location>
        <begin position="81"/>
        <end position="93"/>
    </location>
</feature>
<dbReference type="EMBL" id="JBAWTH010000021">
    <property type="protein sequence ID" value="KAL2287160.1"/>
    <property type="molecule type" value="Genomic_DNA"/>
</dbReference>
<evidence type="ECO:0000313" key="6">
    <source>
        <dbReference type="Proteomes" id="UP001600888"/>
    </source>
</evidence>
<evidence type="ECO:0000256" key="2">
    <source>
        <dbReference type="ARBA" id="ARBA00022980"/>
    </source>
</evidence>
<evidence type="ECO:0000313" key="5">
    <source>
        <dbReference type="EMBL" id="KAL2287161.1"/>
    </source>
</evidence>
<dbReference type="EMBL" id="JBAWTH010000021">
    <property type="protein sequence ID" value="KAL2287162.1"/>
    <property type="molecule type" value="Genomic_DNA"/>
</dbReference>
<evidence type="ECO:0000256" key="1">
    <source>
        <dbReference type="ARBA" id="ARBA00006640"/>
    </source>
</evidence>
<feature type="compositionally biased region" description="Polar residues" evidence="4">
    <location>
        <begin position="104"/>
        <end position="124"/>
    </location>
</feature>
<dbReference type="InterPro" id="IPR001911">
    <property type="entry name" value="Ribosomal_bS21"/>
</dbReference>
<dbReference type="Proteomes" id="UP001600888">
    <property type="component" value="Unassembled WGS sequence"/>
</dbReference>
<organism evidence="5 6">
    <name type="scientific">Diaporthe vaccinii</name>
    <dbReference type="NCBI Taxonomy" id="105482"/>
    <lineage>
        <taxon>Eukaryota</taxon>
        <taxon>Fungi</taxon>
        <taxon>Dikarya</taxon>
        <taxon>Ascomycota</taxon>
        <taxon>Pezizomycotina</taxon>
        <taxon>Sordariomycetes</taxon>
        <taxon>Sordariomycetidae</taxon>
        <taxon>Diaporthales</taxon>
        <taxon>Diaporthaceae</taxon>
        <taxon>Diaporthe</taxon>
        <taxon>Diaporthe eres species complex</taxon>
    </lineage>
</organism>
<feature type="compositionally biased region" description="Low complexity" evidence="4">
    <location>
        <begin position="66"/>
        <end position="79"/>
    </location>
</feature>
<dbReference type="PANTHER" id="PTHR41237">
    <property type="entry name" value="37S RIBOSOMAL PROTEIN MRP21, MITOCHONDRIAL"/>
    <property type="match status" value="1"/>
</dbReference>
<keyword evidence="6" id="KW-1185">Reference proteome</keyword>
<accession>A0ABR4EXI7</accession>